<evidence type="ECO:0000256" key="1">
    <source>
        <dbReference type="SAM" id="SignalP"/>
    </source>
</evidence>
<evidence type="ECO:0000313" key="2">
    <source>
        <dbReference type="EMBL" id="ABD71660.1"/>
    </source>
</evidence>
<keyword evidence="3" id="KW-1185">Reference proteome</keyword>
<dbReference type="STRING" id="338969.Rfer_3962"/>
<dbReference type="RefSeq" id="WP_011466222.1">
    <property type="nucleotide sequence ID" value="NC_007908.1"/>
</dbReference>
<dbReference type="PANTHER" id="PTHR30289">
    <property type="entry name" value="UNCHARACTERIZED PROTEIN YBCL-RELATED"/>
    <property type="match status" value="1"/>
</dbReference>
<feature type="signal peptide" evidence="1">
    <location>
        <begin position="1"/>
        <end position="23"/>
    </location>
</feature>
<dbReference type="HOGENOM" id="CLU_083918_2_0_4"/>
<reference evidence="3" key="1">
    <citation type="submission" date="2006-02" db="EMBL/GenBank/DDBJ databases">
        <title>Complete sequence of chromosome of Rhodoferax ferrireducens DSM 15236.</title>
        <authorList>
            <person name="Copeland A."/>
            <person name="Lucas S."/>
            <person name="Lapidus A."/>
            <person name="Barry K."/>
            <person name="Detter J.C."/>
            <person name="Glavina del Rio T."/>
            <person name="Hammon N."/>
            <person name="Israni S."/>
            <person name="Pitluck S."/>
            <person name="Brettin T."/>
            <person name="Bruce D."/>
            <person name="Han C."/>
            <person name="Tapia R."/>
            <person name="Gilna P."/>
            <person name="Kiss H."/>
            <person name="Schmutz J."/>
            <person name="Larimer F."/>
            <person name="Land M."/>
            <person name="Kyrpides N."/>
            <person name="Ivanova N."/>
            <person name="Richardson P."/>
        </authorList>
    </citation>
    <scope>NUCLEOTIDE SEQUENCE [LARGE SCALE GENOMIC DNA]</scope>
    <source>
        <strain evidence="3">ATCC BAA-621 / DSM 15236 / T118</strain>
    </source>
</reference>
<organism evidence="2 3">
    <name type="scientific">Albidiferax ferrireducens (strain ATCC BAA-621 / DSM 15236 / T118)</name>
    <name type="common">Rhodoferax ferrireducens</name>
    <dbReference type="NCBI Taxonomy" id="338969"/>
    <lineage>
        <taxon>Bacteria</taxon>
        <taxon>Pseudomonadati</taxon>
        <taxon>Pseudomonadota</taxon>
        <taxon>Betaproteobacteria</taxon>
        <taxon>Burkholderiales</taxon>
        <taxon>Comamonadaceae</taxon>
        <taxon>Rhodoferax</taxon>
    </lineage>
</organism>
<gene>
    <name evidence="2" type="ordered locus">Rfer_3962</name>
</gene>
<dbReference type="eggNOG" id="COG1881">
    <property type="taxonomic scope" value="Bacteria"/>
</dbReference>
<dbReference type="Pfam" id="PF01161">
    <property type="entry name" value="PBP"/>
    <property type="match status" value="1"/>
</dbReference>
<dbReference type="InterPro" id="IPR005247">
    <property type="entry name" value="YbhB_YbcL/LppC-like"/>
</dbReference>
<dbReference type="KEGG" id="rfr:Rfer_3962"/>
<keyword evidence="1" id="KW-0732">Signal</keyword>
<protein>
    <submittedName>
        <fullName evidence="2">Phospholipid-binding protein, PBP family</fullName>
    </submittedName>
</protein>
<dbReference type="InterPro" id="IPR036610">
    <property type="entry name" value="PEBP-like_sf"/>
</dbReference>
<dbReference type="CDD" id="cd00865">
    <property type="entry name" value="PEBP_bact_arch"/>
    <property type="match status" value="1"/>
</dbReference>
<evidence type="ECO:0000313" key="3">
    <source>
        <dbReference type="Proteomes" id="UP000008332"/>
    </source>
</evidence>
<dbReference type="AlphaFoldDB" id="Q21RE3"/>
<dbReference type="OrthoDB" id="9797506at2"/>
<accession>Q21RE3</accession>
<dbReference type="EMBL" id="CP000267">
    <property type="protein sequence ID" value="ABD71660.1"/>
    <property type="molecule type" value="Genomic_DNA"/>
</dbReference>
<proteinExistence type="predicted"/>
<dbReference type="NCBIfam" id="TIGR00481">
    <property type="entry name" value="YbhB/YbcL family Raf kinase inhibitor-like protein"/>
    <property type="match status" value="1"/>
</dbReference>
<dbReference type="Gene3D" id="3.90.280.10">
    <property type="entry name" value="PEBP-like"/>
    <property type="match status" value="1"/>
</dbReference>
<dbReference type="SUPFAM" id="SSF49777">
    <property type="entry name" value="PEBP-like"/>
    <property type="match status" value="1"/>
</dbReference>
<feature type="chain" id="PRO_5004199926" evidence="1">
    <location>
        <begin position="24"/>
        <end position="189"/>
    </location>
</feature>
<dbReference type="PANTHER" id="PTHR30289:SF1">
    <property type="entry name" value="PEBP (PHOSPHATIDYLETHANOLAMINE-BINDING PROTEIN) FAMILY PROTEIN"/>
    <property type="match status" value="1"/>
</dbReference>
<name>Q21RE3_ALBFT</name>
<sequence>MKQTLKHTVLAATLIGGASLAQAAGFTLSSPDIKAGGTIAQRFEFNGFGCAGDNKSPALKWSGAPKATKAFAVTMYDPDAPTGSGWWHWMVINLPFEVNALAADAGAVGGANLPPGASQARIDFGVAGWGGVCPPAGDKPHRYIFTVYALKDKLEVPADATAALTGYMIHGNSLGQASFTARYGRPKAK</sequence>
<dbReference type="Proteomes" id="UP000008332">
    <property type="component" value="Chromosome"/>
</dbReference>
<dbReference type="InterPro" id="IPR008914">
    <property type="entry name" value="PEBP"/>
</dbReference>